<dbReference type="PIR" id="B60725">
    <property type="entry name" value="B60725"/>
</dbReference>
<proteinExistence type="predicted"/>
<dbReference type="AlphaFoldDB" id="Q7M0K2"/>
<feature type="region of interest" description="Disordered" evidence="1">
    <location>
        <begin position="1"/>
        <end position="22"/>
    </location>
</feature>
<protein>
    <submittedName>
        <fullName evidence="2">Uncharacterized protein (mdmA 5' region)</fullName>
    </submittedName>
</protein>
<feature type="non-terminal residue" evidence="2">
    <location>
        <position position="1"/>
    </location>
</feature>
<reference evidence="2" key="1">
    <citation type="journal article" date="1990" name="J. Antibiot.">
        <title>Cloning of midecamycin(MLS)-resistance genes from Streptomyces mycarofaciens, Streptomyces lividans and Streptomyces coelicolor A3(2).</title>
        <authorList>
            <person name="Hara O."/>
            <person name="Hutchinson C.R."/>
        </authorList>
    </citation>
    <scope>NUCLEOTIDE SEQUENCE</scope>
</reference>
<sequence length="131" mass="14963">IRAHDRLSGRDGPTENADTADDVGTAYFRSARMDAAEQSSTRRHPQLLQRTHNIHSMRQMTVVASVSTMKRRRRVPGRIAPECNPMPGTSRVIRRIRRKCLFRRGSPSNPEGLAGRDRAFRWLNCIRVVDL</sequence>
<name>Q7M0K2_STRMY</name>
<evidence type="ECO:0000256" key="1">
    <source>
        <dbReference type="SAM" id="MobiDB-lite"/>
    </source>
</evidence>
<organism evidence="2">
    <name type="scientific">Streptomyces mycarofaciens</name>
    <dbReference type="NCBI Taxonomy" id="1949"/>
    <lineage>
        <taxon>Bacteria</taxon>
        <taxon>Bacillati</taxon>
        <taxon>Actinomycetota</taxon>
        <taxon>Actinomycetes</taxon>
        <taxon>Kitasatosporales</taxon>
        <taxon>Streptomycetaceae</taxon>
        <taxon>Streptomyces</taxon>
    </lineage>
</organism>
<feature type="non-terminal residue" evidence="2">
    <location>
        <position position="131"/>
    </location>
</feature>
<accession>Q7M0K2</accession>
<feature type="compositionally biased region" description="Basic and acidic residues" evidence="1">
    <location>
        <begin position="1"/>
        <end position="13"/>
    </location>
</feature>
<evidence type="ECO:0000313" key="2">
    <source>
        <dbReference type="PIR" id="B60725"/>
    </source>
</evidence>